<dbReference type="AlphaFoldDB" id="A0A3N3ZNS6"/>
<evidence type="ECO:0000256" key="1">
    <source>
        <dbReference type="ARBA" id="ARBA00006484"/>
    </source>
</evidence>
<comment type="similarity">
    <text evidence="1">Belongs to the short-chain dehydrogenases/reductases (SDR) family.</text>
</comment>
<dbReference type="OrthoDB" id="3237043at2"/>
<dbReference type="PRINTS" id="PR00081">
    <property type="entry name" value="GDHRDH"/>
</dbReference>
<dbReference type="SUPFAM" id="SSF51735">
    <property type="entry name" value="NAD(P)-binding Rossmann-fold domains"/>
    <property type="match status" value="1"/>
</dbReference>
<dbReference type="PANTHER" id="PTHR24320">
    <property type="entry name" value="RETINOL DEHYDROGENASE"/>
    <property type="match status" value="1"/>
</dbReference>
<reference evidence="3 4" key="1">
    <citation type="submission" date="2018-10" db="EMBL/GenBank/DDBJ databases">
        <title>Kocuria sp. M5W7-7, whole genome shotgun sequence.</title>
        <authorList>
            <person name="Tuo L."/>
        </authorList>
    </citation>
    <scope>NUCLEOTIDE SEQUENCE [LARGE SCALE GENOMIC DNA]</scope>
    <source>
        <strain evidence="3 4">M5W7-7</strain>
    </source>
</reference>
<name>A0A3N3ZNS6_9MICC</name>
<gene>
    <name evidence="3" type="ORF">EDL96_10020</name>
</gene>
<dbReference type="GO" id="GO:0016491">
    <property type="term" value="F:oxidoreductase activity"/>
    <property type="evidence" value="ECO:0007669"/>
    <property type="project" value="UniProtKB-KW"/>
</dbReference>
<dbReference type="Proteomes" id="UP000270616">
    <property type="component" value="Unassembled WGS sequence"/>
</dbReference>
<protein>
    <submittedName>
        <fullName evidence="3">SDR family NAD(P)-dependent oxidoreductase</fullName>
    </submittedName>
</protein>
<dbReference type="EMBL" id="RKMF01000012">
    <property type="protein sequence ID" value="ROZ62507.1"/>
    <property type="molecule type" value="Genomic_DNA"/>
</dbReference>
<evidence type="ECO:0000256" key="2">
    <source>
        <dbReference type="ARBA" id="ARBA00023002"/>
    </source>
</evidence>
<dbReference type="PANTHER" id="PTHR24320:SF148">
    <property type="entry name" value="NAD(P)-BINDING ROSSMANN-FOLD SUPERFAMILY PROTEIN"/>
    <property type="match status" value="1"/>
</dbReference>
<dbReference type="Pfam" id="PF00106">
    <property type="entry name" value="adh_short"/>
    <property type="match status" value="1"/>
</dbReference>
<dbReference type="InterPro" id="IPR002347">
    <property type="entry name" value="SDR_fam"/>
</dbReference>
<evidence type="ECO:0000313" key="4">
    <source>
        <dbReference type="Proteomes" id="UP000270616"/>
    </source>
</evidence>
<organism evidence="3 4">
    <name type="scientific">Kocuria soli</name>
    <dbReference type="NCBI Taxonomy" id="2485125"/>
    <lineage>
        <taxon>Bacteria</taxon>
        <taxon>Bacillati</taxon>
        <taxon>Actinomycetota</taxon>
        <taxon>Actinomycetes</taxon>
        <taxon>Micrococcales</taxon>
        <taxon>Micrococcaceae</taxon>
        <taxon>Kocuria</taxon>
    </lineage>
</organism>
<comment type="caution">
    <text evidence="3">The sequence shown here is derived from an EMBL/GenBank/DDBJ whole genome shotgun (WGS) entry which is preliminary data.</text>
</comment>
<keyword evidence="2" id="KW-0560">Oxidoreductase</keyword>
<keyword evidence="4" id="KW-1185">Reference proteome</keyword>
<dbReference type="Gene3D" id="3.40.50.720">
    <property type="entry name" value="NAD(P)-binding Rossmann-like Domain"/>
    <property type="match status" value="1"/>
</dbReference>
<proteinExistence type="inferred from homology"/>
<dbReference type="InterPro" id="IPR036291">
    <property type="entry name" value="NAD(P)-bd_dom_sf"/>
</dbReference>
<evidence type="ECO:0000313" key="3">
    <source>
        <dbReference type="EMBL" id="ROZ62507.1"/>
    </source>
</evidence>
<sequence length="314" mass="33209">MMAEQTVLMTGATRGIGHVAARRVLAESPQSHLLVLARPGTPDVVRSFGADPARVSVIDADLASMGSMQAAAFHVAALVSDGVVPPIRVMALNGGVQHTNALTVTEDGFESTFAVNVLANHVLIRLLREDAAPAAHTVVTVSDTHFGDLRHNLGMVPGPRWADPQTLVRPGAFPRPARASAGRMAYSTSKLAGIYLVHAYSRHFAGDGTFHAYNPGFVPATGLAREAAAPARYVMRRIMPLLTLSPLATSAQRAGELLTDAMFAGNAAPNGAYIDRGRVVDSSPESYDIGRETELWDAVESLTAPFLGPDSARQ</sequence>
<accession>A0A3N3ZNS6</accession>